<keyword evidence="2" id="KW-0238">DNA-binding</keyword>
<evidence type="ECO:0000256" key="3">
    <source>
        <dbReference type="ARBA" id="ARBA00023163"/>
    </source>
</evidence>
<evidence type="ECO:0000313" key="5">
    <source>
        <dbReference type="EMBL" id="MFF3572897.1"/>
    </source>
</evidence>
<evidence type="ECO:0000256" key="2">
    <source>
        <dbReference type="ARBA" id="ARBA00023125"/>
    </source>
</evidence>
<accession>A0ABW6S9D8</accession>
<dbReference type="Pfam" id="PF00196">
    <property type="entry name" value="GerE"/>
    <property type="match status" value="1"/>
</dbReference>
<dbReference type="PANTHER" id="PTHR44688">
    <property type="entry name" value="DNA-BINDING TRANSCRIPTIONAL ACTIVATOR DEVR_DOSR"/>
    <property type="match status" value="1"/>
</dbReference>
<proteinExistence type="predicted"/>
<evidence type="ECO:0000313" key="6">
    <source>
        <dbReference type="Proteomes" id="UP001601992"/>
    </source>
</evidence>
<dbReference type="SMART" id="SM00421">
    <property type="entry name" value="HTH_LUXR"/>
    <property type="match status" value="1"/>
</dbReference>
<dbReference type="Gene3D" id="3.30.450.40">
    <property type="match status" value="1"/>
</dbReference>
<dbReference type="InterPro" id="IPR016032">
    <property type="entry name" value="Sig_transdc_resp-reg_C-effctor"/>
</dbReference>
<protein>
    <submittedName>
        <fullName evidence="5">LuxR C-terminal-related transcriptional regulator</fullName>
    </submittedName>
</protein>
<dbReference type="Pfam" id="PF01590">
    <property type="entry name" value="GAF"/>
    <property type="match status" value="1"/>
</dbReference>
<keyword evidence="6" id="KW-1185">Reference proteome</keyword>
<sequence>MNGRDTPVHGGAKHVELYWKAVSALRSAWEALGDPGLLTPGPVPDLESIDAELAATQHRLREYFTGPDTVPDGQRLLAIGRGLAQISDIRYEIRGHVLGERLRRIEQLDAAIAVLHRERTTAGLLERVCPVVADYCEFDRVLLSRVDRSTWQPWRSYARVARDTEERFRMWLRTAPQIRLRHLMPEADIARRGRAALINAADPLAGVPHELMAAAGLTTYVAVPLTAGTRVIGFLHADRADRDVVAADRDVLTSFVGRFDRLFEHIALVERLAGQRDRLRDSMRATQTLLDEYGEADIELDSIVSDSISADAPASRPEHDELSSLTAREREVLALLATGATNARIADTLVITGETVKFHVKGILRKLRVENRAEAATLYLRLTIGAPRGQSAISS</sequence>
<dbReference type="SUPFAM" id="SSF46894">
    <property type="entry name" value="C-terminal effector domain of the bipartite response regulators"/>
    <property type="match status" value="1"/>
</dbReference>
<reference evidence="5 6" key="1">
    <citation type="submission" date="2024-10" db="EMBL/GenBank/DDBJ databases">
        <title>The Natural Products Discovery Center: Release of the First 8490 Sequenced Strains for Exploring Actinobacteria Biosynthetic Diversity.</title>
        <authorList>
            <person name="Kalkreuter E."/>
            <person name="Kautsar S.A."/>
            <person name="Yang D."/>
            <person name="Bader C.D."/>
            <person name="Teijaro C.N."/>
            <person name="Fluegel L."/>
            <person name="Davis C.M."/>
            <person name="Simpson J.R."/>
            <person name="Lauterbach L."/>
            <person name="Steele A.D."/>
            <person name="Gui C."/>
            <person name="Meng S."/>
            <person name="Li G."/>
            <person name="Viehrig K."/>
            <person name="Ye F."/>
            <person name="Su P."/>
            <person name="Kiefer A.F."/>
            <person name="Nichols A."/>
            <person name="Cepeda A.J."/>
            <person name="Yan W."/>
            <person name="Fan B."/>
            <person name="Jiang Y."/>
            <person name="Adhikari A."/>
            <person name="Zheng C.-J."/>
            <person name="Schuster L."/>
            <person name="Cowan T.M."/>
            <person name="Smanski M.J."/>
            <person name="Chevrette M.G."/>
            <person name="De Carvalho L.P.S."/>
            <person name="Shen B."/>
        </authorList>
    </citation>
    <scope>NUCLEOTIDE SEQUENCE [LARGE SCALE GENOMIC DNA]</scope>
    <source>
        <strain evidence="5 6">NPDC002593</strain>
    </source>
</reference>
<dbReference type="EMBL" id="JBIAQY010000015">
    <property type="protein sequence ID" value="MFF3572897.1"/>
    <property type="molecule type" value="Genomic_DNA"/>
</dbReference>
<comment type="caution">
    <text evidence="5">The sequence shown here is derived from an EMBL/GenBank/DDBJ whole genome shotgun (WGS) entry which is preliminary data.</text>
</comment>
<dbReference type="Proteomes" id="UP001601992">
    <property type="component" value="Unassembled WGS sequence"/>
</dbReference>
<dbReference type="PRINTS" id="PR00038">
    <property type="entry name" value="HTHLUXR"/>
</dbReference>
<name>A0ABW6S9D8_9NOCA</name>
<dbReference type="PANTHER" id="PTHR44688:SF16">
    <property type="entry name" value="DNA-BINDING TRANSCRIPTIONAL ACTIVATOR DEVR_DOSR"/>
    <property type="match status" value="1"/>
</dbReference>
<organism evidence="5 6">
    <name type="scientific">Nocardia jiangxiensis</name>
    <dbReference type="NCBI Taxonomy" id="282685"/>
    <lineage>
        <taxon>Bacteria</taxon>
        <taxon>Bacillati</taxon>
        <taxon>Actinomycetota</taxon>
        <taxon>Actinomycetes</taxon>
        <taxon>Mycobacteriales</taxon>
        <taxon>Nocardiaceae</taxon>
        <taxon>Nocardia</taxon>
    </lineage>
</organism>
<dbReference type="CDD" id="cd06170">
    <property type="entry name" value="LuxR_C_like"/>
    <property type="match status" value="1"/>
</dbReference>
<evidence type="ECO:0000256" key="1">
    <source>
        <dbReference type="ARBA" id="ARBA00023015"/>
    </source>
</evidence>
<dbReference type="PROSITE" id="PS50043">
    <property type="entry name" value="HTH_LUXR_2"/>
    <property type="match status" value="1"/>
</dbReference>
<keyword evidence="1" id="KW-0805">Transcription regulation</keyword>
<dbReference type="InterPro" id="IPR036388">
    <property type="entry name" value="WH-like_DNA-bd_sf"/>
</dbReference>
<dbReference type="InterPro" id="IPR029016">
    <property type="entry name" value="GAF-like_dom_sf"/>
</dbReference>
<dbReference type="InterPro" id="IPR003018">
    <property type="entry name" value="GAF"/>
</dbReference>
<dbReference type="SUPFAM" id="SSF55781">
    <property type="entry name" value="GAF domain-like"/>
    <property type="match status" value="1"/>
</dbReference>
<dbReference type="InterPro" id="IPR000792">
    <property type="entry name" value="Tscrpt_reg_LuxR_C"/>
</dbReference>
<dbReference type="Gene3D" id="1.10.10.10">
    <property type="entry name" value="Winged helix-like DNA-binding domain superfamily/Winged helix DNA-binding domain"/>
    <property type="match status" value="1"/>
</dbReference>
<feature type="domain" description="HTH luxR-type" evidence="4">
    <location>
        <begin position="318"/>
        <end position="383"/>
    </location>
</feature>
<evidence type="ECO:0000259" key="4">
    <source>
        <dbReference type="PROSITE" id="PS50043"/>
    </source>
</evidence>
<keyword evidence="3" id="KW-0804">Transcription</keyword>
<dbReference type="RefSeq" id="WP_051194213.1">
    <property type="nucleotide sequence ID" value="NZ_JBIAQY010000015.1"/>
</dbReference>
<gene>
    <name evidence="5" type="ORF">ACFYXQ_34540</name>
</gene>